<dbReference type="WBParaSite" id="SBAD_0000129601-mRNA-1">
    <property type="protein sequence ID" value="SBAD_0000129601-mRNA-1"/>
    <property type="gene ID" value="SBAD_0000129601"/>
</dbReference>
<dbReference type="Proteomes" id="UP000270296">
    <property type="component" value="Unassembled WGS sequence"/>
</dbReference>
<accession>A0A183ICA2</accession>
<evidence type="ECO:0000313" key="4">
    <source>
        <dbReference type="WBParaSite" id="SBAD_0000129601-mRNA-1"/>
    </source>
</evidence>
<keyword evidence="1" id="KW-0472">Membrane</keyword>
<dbReference type="AlphaFoldDB" id="A0A183ICA2"/>
<evidence type="ECO:0000313" key="2">
    <source>
        <dbReference type="EMBL" id="VDO93700.1"/>
    </source>
</evidence>
<proteinExistence type="predicted"/>
<dbReference type="EMBL" id="UZAM01006760">
    <property type="protein sequence ID" value="VDO93700.1"/>
    <property type="molecule type" value="Genomic_DNA"/>
</dbReference>
<reference evidence="4" key="1">
    <citation type="submission" date="2016-06" db="UniProtKB">
        <authorList>
            <consortium name="WormBaseParasite"/>
        </authorList>
    </citation>
    <scope>IDENTIFICATION</scope>
</reference>
<evidence type="ECO:0000256" key="1">
    <source>
        <dbReference type="SAM" id="Phobius"/>
    </source>
</evidence>
<keyword evidence="3" id="KW-1185">Reference proteome</keyword>
<keyword evidence="1" id="KW-1133">Transmembrane helix</keyword>
<protein>
    <submittedName>
        <fullName evidence="4">Apple domain-containing protein</fullName>
    </submittedName>
</protein>
<organism evidence="4">
    <name type="scientific">Soboliphyme baturini</name>
    <dbReference type="NCBI Taxonomy" id="241478"/>
    <lineage>
        <taxon>Eukaryota</taxon>
        <taxon>Metazoa</taxon>
        <taxon>Ecdysozoa</taxon>
        <taxon>Nematoda</taxon>
        <taxon>Enoplea</taxon>
        <taxon>Dorylaimia</taxon>
        <taxon>Dioctophymatida</taxon>
        <taxon>Dioctophymatoidea</taxon>
        <taxon>Soboliphymatidae</taxon>
        <taxon>Soboliphyme</taxon>
    </lineage>
</organism>
<evidence type="ECO:0000313" key="3">
    <source>
        <dbReference type="Proteomes" id="UP000270296"/>
    </source>
</evidence>
<name>A0A183ICA2_9BILA</name>
<sequence>MTFCTVAALKLRTMYLGYPIVLLTVLAMGKMFLFRLSILITKNLSFSCQFPWRHDRLPDLESLLKSGSLFDKCARFCKAACRFKAFIEECRGELKFKYLPMSLASDLVSYMKTEAVDERQCVKYCYERLSYCTSVIFMAPDSCQFSYWQTEVCRNLAYGNAASGSDRKRIGCITCSEDSHTENVIIEEAIDAAPKKLSDTQPIPATEVNSKQASLHGEKKNFPVSASASNQSLTNERKNPDTETVKSKFLECKNLTYSFRPTLLRHIPPVISVLEDAKSIHQCAESCYMTQFCISAIFEMDSGRCFHSYKKHACVHSSMPVGYSGAVAIGCLQCDN</sequence>
<gene>
    <name evidence="2" type="ORF">SBAD_LOCUS1246</name>
</gene>
<reference evidence="2 3" key="2">
    <citation type="submission" date="2018-11" db="EMBL/GenBank/DDBJ databases">
        <authorList>
            <consortium name="Pathogen Informatics"/>
        </authorList>
    </citation>
    <scope>NUCLEOTIDE SEQUENCE [LARGE SCALE GENOMIC DNA]</scope>
</reference>
<feature type="transmembrane region" description="Helical" evidence="1">
    <location>
        <begin position="15"/>
        <end position="34"/>
    </location>
</feature>
<keyword evidence="1" id="KW-0812">Transmembrane</keyword>